<feature type="compositionally biased region" description="Low complexity" evidence="2">
    <location>
        <begin position="22"/>
        <end position="35"/>
    </location>
</feature>
<evidence type="ECO:0000256" key="2">
    <source>
        <dbReference type="SAM" id="MobiDB-lite"/>
    </source>
</evidence>
<evidence type="ECO:0000256" key="3">
    <source>
        <dbReference type="SAM" id="Phobius"/>
    </source>
</evidence>
<keyword evidence="3" id="KW-0472">Membrane</keyword>
<feature type="chain" id="PRO_5016875063" description="Chromosome partition protein Smc" evidence="4">
    <location>
        <begin position="25"/>
        <end position="493"/>
    </location>
</feature>
<organism evidence="5 6">
    <name type="scientific">Marinomonas aquiplantarum</name>
    <dbReference type="NCBI Taxonomy" id="491951"/>
    <lineage>
        <taxon>Bacteria</taxon>
        <taxon>Pseudomonadati</taxon>
        <taxon>Pseudomonadota</taxon>
        <taxon>Gammaproteobacteria</taxon>
        <taxon>Oceanospirillales</taxon>
        <taxon>Oceanospirillaceae</taxon>
        <taxon>Marinomonas</taxon>
    </lineage>
</organism>
<reference evidence="5 6" key="1">
    <citation type="submission" date="2018-06" db="EMBL/GenBank/DDBJ databases">
        <title>Genomic Encyclopedia of Type Strains, Phase III (KMG-III): the genomes of soil and plant-associated and newly described type strains.</title>
        <authorList>
            <person name="Whitman W."/>
        </authorList>
    </citation>
    <scope>NUCLEOTIDE SEQUENCE [LARGE SCALE GENOMIC DNA]</scope>
    <source>
        <strain evidence="5 6">CECT 7732</strain>
    </source>
</reference>
<feature type="signal peptide" evidence="4">
    <location>
        <begin position="1"/>
        <end position="24"/>
    </location>
</feature>
<dbReference type="AlphaFoldDB" id="A0A366D0N5"/>
<feature type="region of interest" description="Disordered" evidence="2">
    <location>
        <begin position="22"/>
        <end position="43"/>
    </location>
</feature>
<dbReference type="Proteomes" id="UP000252086">
    <property type="component" value="Unassembled WGS sequence"/>
</dbReference>
<evidence type="ECO:0008006" key="7">
    <source>
        <dbReference type="Google" id="ProtNLM"/>
    </source>
</evidence>
<evidence type="ECO:0000313" key="6">
    <source>
        <dbReference type="Proteomes" id="UP000252086"/>
    </source>
</evidence>
<comment type="caution">
    <text evidence="5">The sequence shown here is derived from an EMBL/GenBank/DDBJ whole genome shotgun (WGS) entry which is preliminary data.</text>
</comment>
<keyword evidence="3" id="KW-0812">Transmembrane</keyword>
<evidence type="ECO:0000313" key="5">
    <source>
        <dbReference type="EMBL" id="RBO82828.1"/>
    </source>
</evidence>
<gene>
    <name evidence="5" type="ORF">DFP76_105301</name>
</gene>
<feature type="coiled-coil region" evidence="1">
    <location>
        <begin position="63"/>
        <end position="256"/>
    </location>
</feature>
<accession>A0A366D0N5</accession>
<dbReference type="EMBL" id="QNRF01000005">
    <property type="protein sequence ID" value="RBO82828.1"/>
    <property type="molecule type" value="Genomic_DNA"/>
</dbReference>
<evidence type="ECO:0000256" key="4">
    <source>
        <dbReference type="SAM" id="SignalP"/>
    </source>
</evidence>
<dbReference type="PROSITE" id="PS51257">
    <property type="entry name" value="PROKAR_LIPOPROTEIN"/>
    <property type="match status" value="1"/>
</dbReference>
<keyword evidence="1" id="KW-0175">Coiled coil</keyword>
<keyword evidence="6" id="KW-1185">Reference proteome</keyword>
<proteinExistence type="predicted"/>
<feature type="transmembrane region" description="Helical" evidence="3">
    <location>
        <begin position="463"/>
        <end position="481"/>
    </location>
</feature>
<sequence length="493" mass="54754">MKARTALWVPVAVGLLLSACSNQSTSTSDQSSSEESPIDMELSTQTAASIQANPATTQSDSDILRLNQALAENEAELQRLASLLDDKDSQIAQLQSSTSNAEVLLDLESEKTQRDILEARYQALQLENNQLKDKIQQLSTENTALNEQLAQLASESSQSEQWQQNYLLALDEKQSLQQQVSQLHQQNRILARELAEAREEHQLLREQYNQLSNAPSESNVLEQAQAKQITSLQNSIADYQARIRRQEMALKDYRSQVIALEGAIDGHADMEARWLAMDQKLATAQANNARLAQQLASAQASLNEKNQQVSDLNEALVKLKNDLGVLENDTISLQAESHSMDLQLASSMQTVNWQLPNEMALNDTFEILVTATVAQPVLGQSYEAELITDSEIQMISNSKVKANVEGGQLQWRWRVAGLNENPEAELNLLIRQQLSFKNQAIQRLVYQDSQSLALINTNLFEKYGYWAIAILLGLLGGFLIGRIGKGKAPAQVS</sequence>
<protein>
    <recommendedName>
        <fullName evidence="7">Chromosome partition protein Smc</fullName>
    </recommendedName>
</protein>
<keyword evidence="4" id="KW-0732">Signal</keyword>
<name>A0A366D0N5_9GAMM</name>
<evidence type="ECO:0000256" key="1">
    <source>
        <dbReference type="SAM" id="Coils"/>
    </source>
</evidence>
<feature type="coiled-coil region" evidence="1">
    <location>
        <begin position="281"/>
        <end position="329"/>
    </location>
</feature>
<keyword evidence="3" id="KW-1133">Transmembrane helix</keyword>